<dbReference type="InterPro" id="IPR028082">
    <property type="entry name" value="Peripla_BP_I"/>
</dbReference>
<dbReference type="Proteomes" id="UP000013781">
    <property type="component" value="Unassembled WGS sequence"/>
</dbReference>
<dbReference type="EMBL" id="AJAS01000018">
    <property type="protein sequence ID" value="EOH98175.1"/>
    <property type="molecule type" value="Genomic_DNA"/>
</dbReference>
<keyword evidence="3" id="KW-0238">DNA-binding</keyword>
<dbReference type="Pfam" id="PF00532">
    <property type="entry name" value="Peripla_BP_1"/>
    <property type="match status" value="1"/>
</dbReference>
<evidence type="ECO:0000313" key="7">
    <source>
        <dbReference type="EMBL" id="EOT71673.1"/>
    </source>
</evidence>
<protein>
    <recommendedName>
        <fullName evidence="5">HTH lacI-type domain-containing protein</fullName>
    </recommendedName>
</protein>
<dbReference type="Pfam" id="PF00356">
    <property type="entry name" value="LacI"/>
    <property type="match status" value="1"/>
</dbReference>
<comment type="caution">
    <text evidence="6">The sequence shown here is derived from an EMBL/GenBank/DDBJ whole genome shotgun (WGS) entry which is preliminary data.</text>
</comment>
<evidence type="ECO:0000313" key="8">
    <source>
        <dbReference type="Proteomes" id="UP000013781"/>
    </source>
</evidence>
<dbReference type="Gene3D" id="3.40.50.2300">
    <property type="match status" value="2"/>
</dbReference>
<evidence type="ECO:0000256" key="4">
    <source>
        <dbReference type="ARBA" id="ARBA00023163"/>
    </source>
</evidence>
<dbReference type="PANTHER" id="PTHR30146">
    <property type="entry name" value="LACI-RELATED TRANSCRIPTIONAL REPRESSOR"/>
    <property type="match status" value="1"/>
</dbReference>
<evidence type="ECO:0000256" key="1">
    <source>
        <dbReference type="ARBA" id="ARBA00022491"/>
    </source>
</evidence>
<dbReference type="PATRIC" id="fig|1158609.3.peg.2370"/>
<dbReference type="SUPFAM" id="SSF53822">
    <property type="entry name" value="Periplasmic binding protein-like I"/>
    <property type="match status" value="1"/>
</dbReference>
<dbReference type="PROSITE" id="PS00356">
    <property type="entry name" value="HTH_LACI_1"/>
    <property type="match status" value="1"/>
</dbReference>
<dbReference type="InterPro" id="IPR010982">
    <property type="entry name" value="Lambda_DNA-bd_dom_sf"/>
</dbReference>
<dbReference type="EMBL" id="ASWB01000002">
    <property type="protein sequence ID" value="EOT71673.1"/>
    <property type="molecule type" value="Genomic_DNA"/>
</dbReference>
<evidence type="ECO:0000256" key="2">
    <source>
        <dbReference type="ARBA" id="ARBA00023015"/>
    </source>
</evidence>
<dbReference type="CDD" id="cd06267">
    <property type="entry name" value="PBP1_LacI_sugar_binding-like"/>
    <property type="match status" value="1"/>
</dbReference>
<dbReference type="HOGENOM" id="CLU_037628_6_1_9"/>
<dbReference type="AlphaFoldDB" id="R2SSD5"/>
<dbReference type="PROSITE" id="PS50932">
    <property type="entry name" value="HTH_LACI_2"/>
    <property type="match status" value="1"/>
</dbReference>
<dbReference type="SMART" id="SM00354">
    <property type="entry name" value="HTH_LACI"/>
    <property type="match status" value="1"/>
</dbReference>
<sequence>MKIRMKDIAKMANVSEAAVSLVLNDKPSRISEKKKQEIKAIAKELNYVPNIAAQSLAKNASQTIGIVIPDIENPFFSKLCKQLEEQFRALGYLTIIVNSNDDFTVEKNLIQMLLNRGVDGLVIALSNESFSSKEEQEHFLREIDAPFVLVDRHVSFSDINQVYFDSQAGGRLSTEYLLENGHRNIAFMTGDFKVPSTLDRIKGYQQALQKYDIEYREEYIIETGYRFQYGMEKAKELFSLNGVTAVLTSNDMVAFGVLKQAAISGKSIPKELSIIGYDHLEIADILEVSLATVEQDSSSLTDQAVALLKSMLTMKKKKTETIVLKPILIEGESVKKLK</sequence>
<dbReference type="RefSeq" id="WP_010765788.1">
    <property type="nucleotide sequence ID" value="NZ_ASWB01000002.1"/>
</dbReference>
<keyword evidence="2" id="KW-0805">Transcription regulation</keyword>
<dbReference type="InterPro" id="IPR001761">
    <property type="entry name" value="Peripla_BP/Lac1_sug-bd_dom"/>
</dbReference>
<evidence type="ECO:0000313" key="9">
    <source>
        <dbReference type="Proteomes" id="UP000014157"/>
    </source>
</evidence>
<keyword evidence="4" id="KW-0804">Transcription</keyword>
<dbReference type="InterPro" id="IPR000843">
    <property type="entry name" value="HTH_LacI"/>
</dbReference>
<dbReference type="SUPFAM" id="SSF47413">
    <property type="entry name" value="lambda repressor-like DNA-binding domains"/>
    <property type="match status" value="1"/>
</dbReference>
<dbReference type="PANTHER" id="PTHR30146:SF148">
    <property type="entry name" value="HTH-TYPE TRANSCRIPTIONAL REPRESSOR PURR-RELATED"/>
    <property type="match status" value="1"/>
</dbReference>
<dbReference type="GO" id="GO:0003700">
    <property type="term" value="F:DNA-binding transcription factor activity"/>
    <property type="evidence" value="ECO:0007669"/>
    <property type="project" value="TreeGrafter"/>
</dbReference>
<organism evidence="6 8">
    <name type="scientific">Enterococcus moraviensis ATCC BAA-383</name>
    <dbReference type="NCBI Taxonomy" id="1158609"/>
    <lineage>
        <taxon>Bacteria</taxon>
        <taxon>Bacillati</taxon>
        <taxon>Bacillota</taxon>
        <taxon>Bacilli</taxon>
        <taxon>Lactobacillales</taxon>
        <taxon>Enterococcaceae</taxon>
        <taxon>Enterococcus</taxon>
    </lineage>
</organism>
<keyword evidence="1" id="KW-0678">Repressor</keyword>
<proteinExistence type="predicted"/>
<dbReference type="eggNOG" id="COG1609">
    <property type="taxonomic scope" value="Bacteria"/>
</dbReference>
<gene>
    <name evidence="7" type="ORF">I586_01480</name>
    <name evidence="6" type="ORF">UAY_02422</name>
</gene>
<dbReference type="GO" id="GO:0000976">
    <property type="term" value="F:transcription cis-regulatory region binding"/>
    <property type="evidence" value="ECO:0007669"/>
    <property type="project" value="TreeGrafter"/>
</dbReference>
<dbReference type="Gene3D" id="1.10.260.40">
    <property type="entry name" value="lambda repressor-like DNA-binding domains"/>
    <property type="match status" value="1"/>
</dbReference>
<name>R2SSD5_9ENTE</name>
<dbReference type="CDD" id="cd01392">
    <property type="entry name" value="HTH_LacI"/>
    <property type="match status" value="1"/>
</dbReference>
<dbReference type="Proteomes" id="UP000014157">
    <property type="component" value="Unassembled WGS sequence"/>
</dbReference>
<evidence type="ECO:0000256" key="3">
    <source>
        <dbReference type="ARBA" id="ARBA00023125"/>
    </source>
</evidence>
<keyword evidence="9" id="KW-1185">Reference proteome</keyword>
<evidence type="ECO:0000259" key="5">
    <source>
        <dbReference type="PROSITE" id="PS50932"/>
    </source>
</evidence>
<accession>R2SSD5</accession>
<reference evidence="6 8" key="1">
    <citation type="submission" date="2013-02" db="EMBL/GenBank/DDBJ databases">
        <title>The Genome Sequence of Enterococcus moraviensis BAA-383.</title>
        <authorList>
            <consortium name="The Broad Institute Genome Sequencing Platform"/>
            <consortium name="The Broad Institute Genome Sequencing Center for Infectious Disease"/>
            <person name="Earl A.M."/>
            <person name="Gilmore M.S."/>
            <person name="Lebreton F."/>
            <person name="Walker B."/>
            <person name="Young S.K."/>
            <person name="Zeng Q."/>
            <person name="Gargeya S."/>
            <person name="Fitzgerald M."/>
            <person name="Haas B."/>
            <person name="Abouelleil A."/>
            <person name="Alvarado L."/>
            <person name="Arachchi H.M."/>
            <person name="Berlin A.M."/>
            <person name="Chapman S.B."/>
            <person name="Dewar J."/>
            <person name="Goldberg J."/>
            <person name="Griggs A."/>
            <person name="Gujja S."/>
            <person name="Hansen M."/>
            <person name="Howarth C."/>
            <person name="Imamovic A."/>
            <person name="Larimer J."/>
            <person name="McCowan C."/>
            <person name="Murphy C."/>
            <person name="Neiman D."/>
            <person name="Pearson M."/>
            <person name="Priest M."/>
            <person name="Roberts A."/>
            <person name="Saif S."/>
            <person name="Shea T."/>
            <person name="Sisk P."/>
            <person name="Sykes S."/>
            <person name="Wortman J."/>
            <person name="Nusbaum C."/>
            <person name="Birren B."/>
        </authorList>
    </citation>
    <scope>NUCLEOTIDE SEQUENCE [LARGE SCALE GENOMIC DNA]</scope>
    <source>
        <strain evidence="6 8">ATCC BAA-383</strain>
    </source>
</reference>
<reference evidence="7 9" key="2">
    <citation type="submission" date="2013-03" db="EMBL/GenBank/DDBJ databases">
        <title>The Genome Sequence of Enterococcus moraviensis BAA-383 (PacBio/Illumina hybrid assembly).</title>
        <authorList>
            <consortium name="The Broad Institute Genomics Platform"/>
            <consortium name="The Broad Institute Genome Sequencing Center for Infectious Disease"/>
            <person name="Earl A."/>
            <person name="Russ C."/>
            <person name="Gilmore M."/>
            <person name="Surin D."/>
            <person name="Walker B."/>
            <person name="Young S."/>
            <person name="Zeng Q."/>
            <person name="Gargeya S."/>
            <person name="Fitzgerald M."/>
            <person name="Haas B."/>
            <person name="Abouelleil A."/>
            <person name="Allen A.W."/>
            <person name="Alvarado L."/>
            <person name="Arachchi H.M."/>
            <person name="Berlin A.M."/>
            <person name="Chapman S.B."/>
            <person name="Gainer-Dewar J."/>
            <person name="Goldberg J."/>
            <person name="Griggs A."/>
            <person name="Gujja S."/>
            <person name="Hansen M."/>
            <person name="Howarth C."/>
            <person name="Imamovic A."/>
            <person name="Ireland A."/>
            <person name="Larimer J."/>
            <person name="McCowan C."/>
            <person name="Murphy C."/>
            <person name="Pearson M."/>
            <person name="Poon T.W."/>
            <person name="Priest M."/>
            <person name="Roberts A."/>
            <person name="Saif S."/>
            <person name="Shea T."/>
            <person name="Sisk P."/>
            <person name="Sykes S."/>
            <person name="Wortman J."/>
            <person name="Nusbaum C."/>
            <person name="Birren B."/>
        </authorList>
    </citation>
    <scope>NUCLEOTIDE SEQUENCE [LARGE SCALE GENOMIC DNA]</scope>
    <source>
        <strain evidence="7 9">ATCC BAA-383</strain>
    </source>
</reference>
<feature type="domain" description="HTH lacI-type" evidence="5">
    <location>
        <begin position="3"/>
        <end position="58"/>
    </location>
</feature>
<dbReference type="STRING" id="155617.RV09_GL001903"/>
<evidence type="ECO:0000313" key="6">
    <source>
        <dbReference type="EMBL" id="EOH98175.1"/>
    </source>
</evidence>
<dbReference type="OrthoDB" id="9796186at2"/>